<name>A0A5B7IC63_PORTR</name>
<evidence type="ECO:0000313" key="1">
    <source>
        <dbReference type="EMBL" id="MPC81412.1"/>
    </source>
</evidence>
<sequence>MDGGSSGSQRDHFINSALCLSPFPPLLPHLREWRRFEAA</sequence>
<dbReference type="AlphaFoldDB" id="A0A5B7IC63"/>
<accession>A0A5B7IC63</accession>
<reference evidence="1 2" key="1">
    <citation type="submission" date="2019-05" db="EMBL/GenBank/DDBJ databases">
        <title>Another draft genome of Portunus trituberculatus and its Hox gene families provides insights of decapod evolution.</title>
        <authorList>
            <person name="Jeong J.-H."/>
            <person name="Song I."/>
            <person name="Kim S."/>
            <person name="Choi T."/>
            <person name="Kim D."/>
            <person name="Ryu S."/>
            <person name="Kim W."/>
        </authorList>
    </citation>
    <scope>NUCLEOTIDE SEQUENCE [LARGE SCALE GENOMIC DNA]</scope>
    <source>
        <tissue evidence="1">Muscle</tissue>
    </source>
</reference>
<proteinExistence type="predicted"/>
<keyword evidence="2" id="KW-1185">Reference proteome</keyword>
<comment type="caution">
    <text evidence="1">The sequence shown here is derived from an EMBL/GenBank/DDBJ whole genome shotgun (WGS) entry which is preliminary data.</text>
</comment>
<gene>
    <name evidence="1" type="ORF">E2C01_076027</name>
</gene>
<dbReference type="Proteomes" id="UP000324222">
    <property type="component" value="Unassembled WGS sequence"/>
</dbReference>
<dbReference type="EMBL" id="VSRR010056892">
    <property type="protein sequence ID" value="MPC81412.1"/>
    <property type="molecule type" value="Genomic_DNA"/>
</dbReference>
<protein>
    <submittedName>
        <fullName evidence="1">Uncharacterized protein</fullName>
    </submittedName>
</protein>
<organism evidence="1 2">
    <name type="scientific">Portunus trituberculatus</name>
    <name type="common">Swimming crab</name>
    <name type="synonym">Neptunus trituberculatus</name>
    <dbReference type="NCBI Taxonomy" id="210409"/>
    <lineage>
        <taxon>Eukaryota</taxon>
        <taxon>Metazoa</taxon>
        <taxon>Ecdysozoa</taxon>
        <taxon>Arthropoda</taxon>
        <taxon>Crustacea</taxon>
        <taxon>Multicrustacea</taxon>
        <taxon>Malacostraca</taxon>
        <taxon>Eumalacostraca</taxon>
        <taxon>Eucarida</taxon>
        <taxon>Decapoda</taxon>
        <taxon>Pleocyemata</taxon>
        <taxon>Brachyura</taxon>
        <taxon>Eubrachyura</taxon>
        <taxon>Portunoidea</taxon>
        <taxon>Portunidae</taxon>
        <taxon>Portuninae</taxon>
        <taxon>Portunus</taxon>
    </lineage>
</organism>
<evidence type="ECO:0000313" key="2">
    <source>
        <dbReference type="Proteomes" id="UP000324222"/>
    </source>
</evidence>